<dbReference type="Pfam" id="PF19282">
    <property type="entry name" value="Exportin-T"/>
    <property type="match status" value="2"/>
</dbReference>
<feature type="compositionally biased region" description="Polar residues" evidence="10">
    <location>
        <begin position="343"/>
        <end position="353"/>
    </location>
</feature>
<accession>A0A5C3E6C6</accession>
<dbReference type="AlphaFoldDB" id="A0A5C3E6C6"/>
<dbReference type="InterPro" id="IPR013598">
    <property type="entry name" value="Exportin-1/Importin-b-like"/>
</dbReference>
<evidence type="ECO:0000256" key="3">
    <source>
        <dbReference type="ARBA" id="ARBA00018928"/>
    </source>
</evidence>
<evidence type="ECO:0000256" key="2">
    <source>
        <dbReference type="ARBA" id="ARBA00009466"/>
    </source>
</evidence>
<dbReference type="Pfam" id="PF08389">
    <property type="entry name" value="Xpo1"/>
    <property type="match status" value="1"/>
</dbReference>
<dbReference type="InterPro" id="IPR040017">
    <property type="entry name" value="XPOT"/>
</dbReference>
<keyword evidence="7 9" id="KW-0694">RNA-binding</keyword>
<evidence type="ECO:0000313" key="13">
    <source>
        <dbReference type="EMBL" id="SPO25136.1"/>
    </source>
</evidence>
<feature type="domain" description="Exportin-T C-terminal" evidence="12">
    <location>
        <begin position="598"/>
        <end position="1121"/>
    </location>
</feature>
<comment type="similarity">
    <text evidence="2 9">Belongs to the exportin family.</text>
</comment>
<feature type="domain" description="Exportin-T C-terminal" evidence="12">
    <location>
        <begin position="389"/>
        <end position="560"/>
    </location>
</feature>
<evidence type="ECO:0000256" key="1">
    <source>
        <dbReference type="ARBA" id="ARBA00004496"/>
    </source>
</evidence>
<keyword evidence="8 9" id="KW-0539">Nucleus</keyword>
<dbReference type="GO" id="GO:0000049">
    <property type="term" value="F:tRNA binding"/>
    <property type="evidence" value="ECO:0007669"/>
    <property type="project" value="UniProtKB-UniRule"/>
</dbReference>
<feature type="compositionally biased region" description="Low complexity" evidence="10">
    <location>
        <begin position="1002"/>
        <end position="1022"/>
    </location>
</feature>
<dbReference type="SUPFAM" id="SSF48371">
    <property type="entry name" value="ARM repeat"/>
    <property type="match status" value="1"/>
</dbReference>
<feature type="region of interest" description="Disordered" evidence="10">
    <location>
        <begin position="998"/>
        <end position="1023"/>
    </location>
</feature>
<dbReference type="OrthoDB" id="26399at2759"/>
<dbReference type="InterPro" id="IPR011989">
    <property type="entry name" value="ARM-like"/>
</dbReference>
<evidence type="ECO:0000256" key="10">
    <source>
        <dbReference type="SAM" id="MobiDB-lite"/>
    </source>
</evidence>
<keyword evidence="5 9" id="KW-0963">Cytoplasm</keyword>
<evidence type="ECO:0000259" key="11">
    <source>
        <dbReference type="Pfam" id="PF08389"/>
    </source>
</evidence>
<organism evidence="13 14">
    <name type="scientific">Ustilago trichophora</name>
    <dbReference type="NCBI Taxonomy" id="86804"/>
    <lineage>
        <taxon>Eukaryota</taxon>
        <taxon>Fungi</taxon>
        <taxon>Dikarya</taxon>
        <taxon>Basidiomycota</taxon>
        <taxon>Ustilaginomycotina</taxon>
        <taxon>Ustilaginomycetes</taxon>
        <taxon>Ustilaginales</taxon>
        <taxon>Ustilaginaceae</taxon>
        <taxon>Ustilago</taxon>
    </lineage>
</organism>
<dbReference type="GO" id="GO:0005643">
    <property type="term" value="C:nuclear pore"/>
    <property type="evidence" value="ECO:0007669"/>
    <property type="project" value="TreeGrafter"/>
</dbReference>
<keyword evidence="4 9" id="KW-0813">Transport</keyword>
<dbReference type="PANTHER" id="PTHR15952">
    <property type="entry name" value="EXPORTIN-T/LOS1"/>
    <property type="match status" value="1"/>
</dbReference>
<keyword evidence="14" id="KW-1185">Reference proteome</keyword>
<comment type="subcellular location">
    <subcellularLocation>
        <location evidence="1 9">Cytoplasm</location>
    </subcellularLocation>
    <subcellularLocation>
        <location evidence="9">Nucleus</location>
    </subcellularLocation>
    <text evidence="9">Shuttles between the nucleus and the cytoplasm.</text>
</comment>
<evidence type="ECO:0000256" key="9">
    <source>
        <dbReference type="RuleBase" id="RU366037"/>
    </source>
</evidence>
<dbReference type="GO" id="GO:0071528">
    <property type="term" value="P:tRNA re-export from nucleus"/>
    <property type="evidence" value="ECO:0007669"/>
    <property type="project" value="UniProtKB-UniRule"/>
</dbReference>
<proteinExistence type="inferred from homology"/>
<name>A0A5C3E6C6_9BASI</name>
<evidence type="ECO:0000256" key="8">
    <source>
        <dbReference type="ARBA" id="ARBA00023242"/>
    </source>
</evidence>
<evidence type="ECO:0000259" key="12">
    <source>
        <dbReference type="Pfam" id="PF19282"/>
    </source>
</evidence>
<dbReference type="Proteomes" id="UP000324022">
    <property type="component" value="Unassembled WGS sequence"/>
</dbReference>
<protein>
    <recommendedName>
        <fullName evidence="3 9">Exportin-T</fullName>
    </recommendedName>
    <alternativeName>
        <fullName evidence="9">Exportin(tRNA)</fullName>
    </alternativeName>
    <alternativeName>
        <fullName evidence="9">tRNA exportin</fullName>
    </alternativeName>
</protein>
<dbReference type="Gene3D" id="1.25.10.10">
    <property type="entry name" value="Leucine-rich Repeat Variant"/>
    <property type="match status" value="1"/>
</dbReference>
<evidence type="ECO:0000256" key="6">
    <source>
        <dbReference type="ARBA" id="ARBA00022555"/>
    </source>
</evidence>
<sequence length="1125" mass="122897">MEEQLIQAVEIASNPLANAGPEVTSQALQFLEHLKTITHDSWSVGWSVWSARNAQDNGPKYSQNARMFGLMLVDDFLANRISMSSDPAGAVASLQQSAVEYIHKEYVAGSGDGAVPYIKNKFAQVLAVLLLQTYNLPPPYTLLPTLLSMFRAHPAASPSHASTSQVSLNPFTTDLVLRVLHDLSITLGSDVTLRAVRSKERLQRDAVIRDEIRANHASNIADSVWRVVEEGFNRVNLGEQSTDSNSSAGVRSMTFANAVDLTAAATKIVEDYVSWIDINLVVTNQTVPLLFNVLHHPIPKLRTAAADALHGIITKGMKPADKLSLAQALNLQQVITPLESRTRTGQSAQNGQSDRSDSNIEFREHLAHLTNGLVVEMCKILEESAAEESTKLAAEGLLNSILPLVLAFLSDEYDDASEQMFSGVNMILGIYKKARRRGAELTGARAEFLSNLIGVSLQKMKFDDEAEWPASSFGAADDDDEEEDEDDAKFLEMRRNLQTIVGAIAAIDDKLFSTSVAQLVLSTFASFEASAAGSGPQLSWQQIELALYVIHFYGDVMTTATAAPKVGLSPAMFVQSPEAGSKGRAPKLGNEALAGLPLSNLGEMVQKLVLSNVSSFPHPAVQLQFFECLVRYSNFFAARSACVSDALPAFLDWRGVHHEKLGVRKRVNYLLYRFVRDLRAVAAVPLDYVQQLLQGLQDLLVVRAELPEVAPDEDPLVKATAPAGYFDSQLYLFETSGILISLLNTAPNDQVVLLKAISEPLSEQMQQAVQAFQRNPSDLTSVLQVHHLMLALSSLSKGFPDVNPNSSQPEPQWVGVFKTITEQVLVSISSMNQFSIVREAARGAFARMVSTCGKAVLPYIPGLIDALLSEVTSQELVDFVNFLSLVVNKYKDDVKAIVDQLFLILVERIFFFLNQGVTGTDDAVQKSELQKAYMNLLSSMVQSGMEGVFVSEKNAAQLETLLQSVVFYSTNSDAACQRTAFSILHRLVGSWAGDATVSNNGTTTTTTTTTSSSSSSSPSSSTALPGFERFIYETLIGLIFEAPTKEGFDFRDAQAQIVLGEIATLAKTIYAKRGDEMINYLLQVYFPGIHCPPELAQDFAQNLKSLEVKPFKKYLEAFIVKSRGG</sequence>
<dbReference type="GO" id="GO:0031267">
    <property type="term" value="F:small GTPase binding"/>
    <property type="evidence" value="ECO:0007669"/>
    <property type="project" value="InterPro"/>
</dbReference>
<reference evidence="13 14" key="1">
    <citation type="submission" date="2018-03" db="EMBL/GenBank/DDBJ databases">
        <authorList>
            <person name="Guldener U."/>
        </authorList>
    </citation>
    <scope>NUCLEOTIDE SEQUENCE [LARGE SCALE GENOMIC DNA]</scope>
    <source>
        <strain evidence="13 14">NBRC100155</strain>
    </source>
</reference>
<dbReference type="GO" id="GO:0005737">
    <property type="term" value="C:cytoplasm"/>
    <property type="evidence" value="ECO:0007669"/>
    <property type="project" value="UniProtKB-SubCell"/>
</dbReference>
<dbReference type="InterPro" id="IPR045546">
    <property type="entry name" value="Exportin-T_C"/>
</dbReference>
<dbReference type="PANTHER" id="PTHR15952:SF11">
    <property type="entry name" value="EXPORTIN-T"/>
    <property type="match status" value="1"/>
</dbReference>
<evidence type="ECO:0000313" key="14">
    <source>
        <dbReference type="Proteomes" id="UP000324022"/>
    </source>
</evidence>
<evidence type="ECO:0000256" key="4">
    <source>
        <dbReference type="ARBA" id="ARBA00022448"/>
    </source>
</evidence>
<dbReference type="GO" id="GO:0016363">
    <property type="term" value="C:nuclear matrix"/>
    <property type="evidence" value="ECO:0007669"/>
    <property type="project" value="TreeGrafter"/>
</dbReference>
<keyword evidence="6 9" id="KW-0820">tRNA-binding</keyword>
<dbReference type="InterPro" id="IPR016024">
    <property type="entry name" value="ARM-type_fold"/>
</dbReference>
<dbReference type="EMBL" id="OOIN01000010">
    <property type="protein sequence ID" value="SPO25136.1"/>
    <property type="molecule type" value="Genomic_DNA"/>
</dbReference>
<gene>
    <name evidence="13" type="ORF">UTRI_02760_B</name>
</gene>
<evidence type="ECO:0000256" key="5">
    <source>
        <dbReference type="ARBA" id="ARBA00022490"/>
    </source>
</evidence>
<feature type="region of interest" description="Disordered" evidence="10">
    <location>
        <begin position="340"/>
        <end position="359"/>
    </location>
</feature>
<evidence type="ECO:0000256" key="7">
    <source>
        <dbReference type="ARBA" id="ARBA00022884"/>
    </source>
</evidence>
<feature type="domain" description="Exportin-1/Importin-beta-like" evidence="11">
    <location>
        <begin position="116"/>
        <end position="309"/>
    </location>
</feature>
<comment type="function">
    <text evidence="9">tRNA nucleus export receptor which facilitates tRNA translocation across the nuclear pore complex.</text>
</comment>